<proteinExistence type="predicted"/>
<dbReference type="Proteomes" id="UP000885863">
    <property type="component" value="Unassembled WGS sequence"/>
</dbReference>
<dbReference type="EMBL" id="DQZR01000254">
    <property type="protein sequence ID" value="HDM36789.1"/>
    <property type="molecule type" value="Genomic_DNA"/>
</dbReference>
<name>A0A7C1B862_9EURY</name>
<gene>
    <name evidence="1" type="ORF">ENG09_06055</name>
</gene>
<protein>
    <submittedName>
        <fullName evidence="1">Uncharacterized protein</fullName>
    </submittedName>
</protein>
<evidence type="ECO:0000313" key="1">
    <source>
        <dbReference type="EMBL" id="HDM36789.1"/>
    </source>
</evidence>
<accession>A0A7C1B862</accession>
<comment type="caution">
    <text evidence="1">The sequence shown here is derived from an EMBL/GenBank/DDBJ whole genome shotgun (WGS) entry which is preliminary data.</text>
</comment>
<organism evidence="1">
    <name type="scientific">Candidatus Syntropharchaeum butanivorans</name>
    <dbReference type="NCBI Taxonomy" id="1839936"/>
    <lineage>
        <taxon>Archaea</taxon>
        <taxon>Methanobacteriati</taxon>
        <taxon>Methanobacteriota</taxon>
        <taxon>Stenosarchaea group</taxon>
        <taxon>Methanomicrobia</taxon>
        <taxon>Methanosarcinales</taxon>
        <taxon>ANME-2 cluster</taxon>
        <taxon>Candidatus Syntropharchaeum</taxon>
    </lineage>
</organism>
<dbReference type="AlphaFoldDB" id="A0A7C1B862"/>
<sequence>MNEADAPHYAGVEGIFDLFVNLMGSGRGWVFQSSLKLSLKHLLIKGVQRLRKELIEMRFRLEEIRVGEVKLDNEILNLPEQ</sequence>
<reference evidence="1" key="1">
    <citation type="journal article" date="2020" name="mSystems">
        <title>Genome- and Community-Level Interaction Insights into Carbon Utilization and Element Cycling Functions of Hydrothermarchaeota in Hydrothermal Sediment.</title>
        <authorList>
            <person name="Zhou Z."/>
            <person name="Liu Y."/>
            <person name="Xu W."/>
            <person name="Pan J."/>
            <person name="Luo Z.H."/>
            <person name="Li M."/>
        </authorList>
    </citation>
    <scope>NUCLEOTIDE SEQUENCE [LARGE SCALE GENOMIC DNA]</scope>
    <source>
        <strain evidence="1">HyVt-185</strain>
    </source>
</reference>